<protein>
    <submittedName>
        <fullName evidence="8">Uncharacterized protein</fullName>
    </submittedName>
</protein>
<evidence type="ECO:0000313" key="9">
    <source>
        <dbReference type="Proteomes" id="UP000631114"/>
    </source>
</evidence>
<evidence type="ECO:0000256" key="7">
    <source>
        <dbReference type="SAM" id="Phobius"/>
    </source>
</evidence>
<dbReference type="InterPro" id="IPR036259">
    <property type="entry name" value="MFS_trans_sf"/>
</dbReference>
<dbReference type="InterPro" id="IPR000109">
    <property type="entry name" value="POT_fam"/>
</dbReference>
<evidence type="ECO:0000256" key="3">
    <source>
        <dbReference type="ARBA" id="ARBA00022692"/>
    </source>
</evidence>
<comment type="similarity">
    <text evidence="2">Belongs to the major facilitator superfamily. Proton-dependent oligopeptide transporter (POT/PTR) (TC 2.A.17) family.</text>
</comment>
<feature type="region of interest" description="Disordered" evidence="6">
    <location>
        <begin position="1"/>
        <end position="20"/>
    </location>
</feature>
<sequence length="582" mass="64018">MATTELPLNGNNKPPGHHLNVPDEEASNTCVISQKQGGWTTFPFVTVTLMGLTIAASGWNTNLTVYLIERFNIKNIEAAQISNIVNGSSNFFPIVGAIIADSFLGNFIVVSASSFISLLGLVLLTLTASLQSLRPQLCNKGLLETCETPSQFQFAILYSAITLVALGMGGTRFTIATMGADQFEKAKDQGTFFNWYFFTLYLASVIGIIAIVYVEDNVGWGLGFGLCLAINTVGLVVFLMGKRYYRHIKPRGSPFTNLARVVVATIRKKKVLSVSSESKDYYHGDISAETKLAVQAPTSSFRFLNRAALTNEAQDGPPTESWSLCTVQQVEDFKSLIRIFPLWSTSIFLSTPLAIQSSLLVLQSLRMDRHLGPHVNIPAGTFIVFVLLSTAISLSVMDRYLFPIWQKLARRPLRPLQRIGIGHVLNIAGMALSALIESRRLHKVRSHNLTHQPNSIVPMSAFWLVPPLAVVGVGEAFHFPGQVALYYQEFPVSLRSTATAMISLVIAVGYYLSTALIDLIQRVTGWLPNNINEGRIDNVFWLLVVIGCTNFVYYITCAMLYKYKNVPNPGQKSATINNGSSS</sequence>
<feature type="transmembrane region" description="Helical" evidence="7">
    <location>
        <begin position="540"/>
        <end position="561"/>
    </location>
</feature>
<reference evidence="8 9" key="1">
    <citation type="submission" date="2020-10" db="EMBL/GenBank/DDBJ databases">
        <title>The Coptis chinensis genome and diversification of protoberbering-type alkaloids.</title>
        <authorList>
            <person name="Wang B."/>
            <person name="Shu S."/>
            <person name="Song C."/>
            <person name="Liu Y."/>
        </authorList>
    </citation>
    <scope>NUCLEOTIDE SEQUENCE [LARGE SCALE GENOMIC DNA]</scope>
    <source>
        <strain evidence="8">HL-2020</strain>
        <tissue evidence="8">Leaf</tissue>
    </source>
</reference>
<feature type="transmembrane region" description="Helical" evidence="7">
    <location>
        <begin position="456"/>
        <end position="477"/>
    </location>
</feature>
<dbReference type="InterPro" id="IPR018456">
    <property type="entry name" value="PTR2_symporter_CS"/>
</dbReference>
<comment type="subcellular location">
    <subcellularLocation>
        <location evidence="1">Membrane</location>
        <topology evidence="1">Multi-pass membrane protein</topology>
    </subcellularLocation>
</comment>
<dbReference type="OrthoDB" id="8904098at2759"/>
<keyword evidence="4 7" id="KW-1133">Transmembrane helix</keyword>
<feature type="transmembrane region" description="Helical" evidence="7">
    <location>
        <begin position="220"/>
        <end position="241"/>
    </location>
</feature>
<evidence type="ECO:0000256" key="5">
    <source>
        <dbReference type="ARBA" id="ARBA00023136"/>
    </source>
</evidence>
<proteinExistence type="inferred from homology"/>
<dbReference type="PROSITE" id="PS01022">
    <property type="entry name" value="PTR2_1"/>
    <property type="match status" value="1"/>
</dbReference>
<gene>
    <name evidence="8" type="ORF">IFM89_027831</name>
</gene>
<dbReference type="Pfam" id="PF00854">
    <property type="entry name" value="PTR2"/>
    <property type="match status" value="1"/>
</dbReference>
<feature type="transmembrane region" description="Helical" evidence="7">
    <location>
        <begin position="498"/>
        <end position="520"/>
    </location>
</feature>
<keyword evidence="9" id="KW-1185">Reference proteome</keyword>
<comment type="caution">
    <text evidence="8">The sequence shown here is derived from an EMBL/GenBank/DDBJ whole genome shotgun (WGS) entry which is preliminary data.</text>
</comment>
<feature type="transmembrane region" description="Helical" evidence="7">
    <location>
        <begin position="377"/>
        <end position="397"/>
    </location>
</feature>
<dbReference type="CDD" id="cd17416">
    <property type="entry name" value="MFS_NPF1_2"/>
    <property type="match status" value="1"/>
</dbReference>
<name>A0A835HHT1_9MAGN</name>
<dbReference type="GO" id="GO:0016020">
    <property type="term" value="C:membrane"/>
    <property type="evidence" value="ECO:0007669"/>
    <property type="project" value="UniProtKB-SubCell"/>
</dbReference>
<evidence type="ECO:0000313" key="8">
    <source>
        <dbReference type="EMBL" id="KAF9598398.1"/>
    </source>
</evidence>
<dbReference type="GO" id="GO:0022857">
    <property type="term" value="F:transmembrane transporter activity"/>
    <property type="evidence" value="ECO:0007669"/>
    <property type="project" value="InterPro"/>
</dbReference>
<dbReference type="Gene3D" id="1.20.1250.20">
    <property type="entry name" value="MFS general substrate transporter like domains"/>
    <property type="match status" value="1"/>
</dbReference>
<organism evidence="8 9">
    <name type="scientific">Coptis chinensis</name>
    <dbReference type="NCBI Taxonomy" id="261450"/>
    <lineage>
        <taxon>Eukaryota</taxon>
        <taxon>Viridiplantae</taxon>
        <taxon>Streptophyta</taxon>
        <taxon>Embryophyta</taxon>
        <taxon>Tracheophyta</taxon>
        <taxon>Spermatophyta</taxon>
        <taxon>Magnoliopsida</taxon>
        <taxon>Ranunculales</taxon>
        <taxon>Ranunculaceae</taxon>
        <taxon>Coptidoideae</taxon>
        <taxon>Coptis</taxon>
    </lineage>
</organism>
<feature type="transmembrane region" description="Helical" evidence="7">
    <location>
        <begin position="150"/>
        <end position="171"/>
    </location>
</feature>
<dbReference type="GO" id="GO:0006857">
    <property type="term" value="P:oligopeptide transport"/>
    <property type="evidence" value="ECO:0007669"/>
    <property type="project" value="InterPro"/>
</dbReference>
<dbReference type="EMBL" id="JADFTS010000007">
    <property type="protein sequence ID" value="KAF9598398.1"/>
    <property type="molecule type" value="Genomic_DNA"/>
</dbReference>
<evidence type="ECO:0000256" key="2">
    <source>
        <dbReference type="ARBA" id="ARBA00005982"/>
    </source>
</evidence>
<dbReference type="Proteomes" id="UP000631114">
    <property type="component" value="Unassembled WGS sequence"/>
</dbReference>
<feature type="transmembrane region" description="Helical" evidence="7">
    <location>
        <begin position="192"/>
        <end position="214"/>
    </location>
</feature>
<keyword evidence="5 7" id="KW-0472">Membrane</keyword>
<dbReference type="PANTHER" id="PTHR11654">
    <property type="entry name" value="OLIGOPEPTIDE TRANSPORTER-RELATED"/>
    <property type="match status" value="1"/>
</dbReference>
<evidence type="ECO:0000256" key="4">
    <source>
        <dbReference type="ARBA" id="ARBA00022989"/>
    </source>
</evidence>
<dbReference type="AlphaFoldDB" id="A0A835HHT1"/>
<feature type="transmembrane region" description="Helical" evidence="7">
    <location>
        <begin position="107"/>
        <end position="130"/>
    </location>
</feature>
<feature type="transmembrane region" description="Helical" evidence="7">
    <location>
        <begin position="418"/>
        <end position="436"/>
    </location>
</feature>
<dbReference type="SUPFAM" id="SSF103473">
    <property type="entry name" value="MFS general substrate transporter"/>
    <property type="match status" value="1"/>
</dbReference>
<evidence type="ECO:0000256" key="6">
    <source>
        <dbReference type="SAM" id="MobiDB-lite"/>
    </source>
</evidence>
<accession>A0A835HHT1</accession>
<keyword evidence="3 7" id="KW-0812">Transmembrane</keyword>
<evidence type="ECO:0000256" key="1">
    <source>
        <dbReference type="ARBA" id="ARBA00004141"/>
    </source>
</evidence>